<dbReference type="EC" id="2.7.11.1" evidence="8"/>
<dbReference type="InterPro" id="IPR011009">
    <property type="entry name" value="Kinase-like_dom_sf"/>
</dbReference>
<dbReference type="PROSITE" id="PS50011">
    <property type="entry name" value="PROTEIN_KINASE_DOM"/>
    <property type="match status" value="1"/>
</dbReference>
<keyword evidence="1 8" id="KW-0808">Transferase</keyword>
<dbReference type="Proteomes" id="UP001551675">
    <property type="component" value="Unassembled WGS sequence"/>
</dbReference>
<keyword evidence="3 8" id="KW-0418">Kinase</keyword>
<evidence type="ECO:0000256" key="6">
    <source>
        <dbReference type="SAM" id="Phobius"/>
    </source>
</evidence>
<evidence type="ECO:0000256" key="5">
    <source>
        <dbReference type="SAM" id="MobiDB-lite"/>
    </source>
</evidence>
<feature type="compositionally biased region" description="Low complexity" evidence="5">
    <location>
        <begin position="287"/>
        <end position="297"/>
    </location>
</feature>
<dbReference type="Pfam" id="PF00069">
    <property type="entry name" value="Pkinase"/>
    <property type="match status" value="1"/>
</dbReference>
<dbReference type="SUPFAM" id="SSF82171">
    <property type="entry name" value="DPP6 N-terminal domain-like"/>
    <property type="match status" value="1"/>
</dbReference>
<dbReference type="PRINTS" id="PR01217">
    <property type="entry name" value="PRICHEXTENSN"/>
</dbReference>
<accession>A0ABV3G6E0</accession>
<reference evidence="8 9" key="1">
    <citation type="submission" date="2024-06" db="EMBL/GenBank/DDBJ databases">
        <title>The Natural Products Discovery Center: Release of the First 8490 Sequenced Strains for Exploring Actinobacteria Biosynthetic Diversity.</title>
        <authorList>
            <person name="Kalkreuter E."/>
            <person name="Kautsar S.A."/>
            <person name="Yang D."/>
            <person name="Bader C.D."/>
            <person name="Teijaro C.N."/>
            <person name="Fluegel L."/>
            <person name="Davis C.M."/>
            <person name="Simpson J.R."/>
            <person name="Lauterbach L."/>
            <person name="Steele A.D."/>
            <person name="Gui C."/>
            <person name="Meng S."/>
            <person name="Li G."/>
            <person name="Viehrig K."/>
            <person name="Ye F."/>
            <person name="Su P."/>
            <person name="Kiefer A.F."/>
            <person name="Nichols A."/>
            <person name="Cepeda A.J."/>
            <person name="Yan W."/>
            <person name="Fan B."/>
            <person name="Jiang Y."/>
            <person name="Adhikari A."/>
            <person name="Zheng C.-J."/>
            <person name="Schuster L."/>
            <person name="Cowan T.M."/>
            <person name="Smanski M.J."/>
            <person name="Chevrette M.G."/>
            <person name="De Carvalho L.P.S."/>
            <person name="Shen B."/>
        </authorList>
    </citation>
    <scope>NUCLEOTIDE SEQUENCE [LARGE SCALE GENOMIC DNA]</scope>
    <source>
        <strain evidence="8 9">NPDC050100</strain>
    </source>
</reference>
<feature type="region of interest" description="Disordered" evidence="5">
    <location>
        <begin position="287"/>
        <end position="333"/>
    </location>
</feature>
<dbReference type="InterPro" id="IPR008271">
    <property type="entry name" value="Ser/Thr_kinase_AS"/>
</dbReference>
<name>A0ABV3G6E0_MICGL</name>
<dbReference type="EMBL" id="JBFALK010000001">
    <property type="protein sequence ID" value="MEV0967190.1"/>
    <property type="molecule type" value="Genomic_DNA"/>
</dbReference>
<dbReference type="PANTHER" id="PTHR43289">
    <property type="entry name" value="MITOGEN-ACTIVATED PROTEIN KINASE KINASE KINASE 20-RELATED"/>
    <property type="match status" value="1"/>
</dbReference>
<keyword evidence="6" id="KW-0472">Membrane</keyword>
<evidence type="ECO:0000256" key="1">
    <source>
        <dbReference type="ARBA" id="ARBA00022679"/>
    </source>
</evidence>
<feature type="region of interest" description="Disordered" evidence="5">
    <location>
        <begin position="346"/>
        <end position="373"/>
    </location>
</feature>
<feature type="region of interest" description="Disordered" evidence="5">
    <location>
        <begin position="401"/>
        <end position="447"/>
    </location>
</feature>
<dbReference type="SUPFAM" id="SSF56112">
    <property type="entry name" value="Protein kinase-like (PK-like)"/>
    <property type="match status" value="1"/>
</dbReference>
<dbReference type="SMART" id="SM00220">
    <property type="entry name" value="S_TKc"/>
    <property type="match status" value="1"/>
</dbReference>
<dbReference type="GO" id="GO:0004674">
    <property type="term" value="F:protein serine/threonine kinase activity"/>
    <property type="evidence" value="ECO:0007669"/>
    <property type="project" value="UniProtKB-EC"/>
</dbReference>
<gene>
    <name evidence="8" type="ORF">AB0I59_01045</name>
</gene>
<proteinExistence type="predicted"/>
<feature type="compositionally biased region" description="Pro residues" evidence="5">
    <location>
        <begin position="298"/>
        <end position="314"/>
    </location>
</feature>
<feature type="compositionally biased region" description="Low complexity" evidence="5">
    <location>
        <begin position="315"/>
        <end position="324"/>
    </location>
</feature>
<keyword evidence="4" id="KW-0067">ATP-binding</keyword>
<comment type="caution">
    <text evidence="8">The sequence shown here is derived from an EMBL/GenBank/DDBJ whole genome shotgun (WGS) entry which is preliminary data.</text>
</comment>
<feature type="transmembrane region" description="Helical" evidence="6">
    <location>
        <begin position="376"/>
        <end position="398"/>
    </location>
</feature>
<organism evidence="8 9">
    <name type="scientific">Microtetraspora glauca</name>
    <dbReference type="NCBI Taxonomy" id="1996"/>
    <lineage>
        <taxon>Bacteria</taxon>
        <taxon>Bacillati</taxon>
        <taxon>Actinomycetota</taxon>
        <taxon>Actinomycetes</taxon>
        <taxon>Streptosporangiales</taxon>
        <taxon>Streptosporangiaceae</taxon>
        <taxon>Microtetraspora</taxon>
    </lineage>
</organism>
<evidence type="ECO:0000259" key="7">
    <source>
        <dbReference type="PROSITE" id="PS50011"/>
    </source>
</evidence>
<dbReference type="PROSITE" id="PS00108">
    <property type="entry name" value="PROTEIN_KINASE_ST"/>
    <property type="match status" value="1"/>
</dbReference>
<evidence type="ECO:0000256" key="4">
    <source>
        <dbReference type="ARBA" id="ARBA00022840"/>
    </source>
</evidence>
<feature type="compositionally biased region" description="Low complexity" evidence="5">
    <location>
        <begin position="434"/>
        <end position="447"/>
    </location>
</feature>
<dbReference type="PANTHER" id="PTHR43289:SF34">
    <property type="entry name" value="SERINE_THREONINE-PROTEIN KINASE YBDM-RELATED"/>
    <property type="match status" value="1"/>
</dbReference>
<evidence type="ECO:0000256" key="3">
    <source>
        <dbReference type="ARBA" id="ARBA00022777"/>
    </source>
</evidence>
<keyword evidence="2" id="KW-0547">Nucleotide-binding</keyword>
<dbReference type="RefSeq" id="WP_358128776.1">
    <property type="nucleotide sequence ID" value="NZ_JBFALK010000001.1"/>
</dbReference>
<sequence>MAAPDVAPLRPGDPPRLGAYDLGGRLGEGGQGVVYLGTGPSGEQVAIKWLRSDLAGDPTMRERFLREAISAKRVAPFCTAQVMDTGVEEERPYIVSEYIEGPSLQQRVQSSGPIAGPALHRLAVGTATALAAIHQAGVVHRDLKPANVIMGPDGPRVIDFGIARAVGASHTLTSQPVGTPSYMSPEQIMGHPAGPPADLFAWGCTIVSAATGRAPFGNDTMPAVINRILNAPPDLGNLAAPLRDVVAACLSKDPHTRPSAEQVLLRLLQHSAPGPAILSEAAAVAAPEGPAPAAGGPTTPPGVPVPPPPQPYPTDPGAYPYAQRPYPPPPYGASPYPPSPYPPPPYGASPTVAPHPAAPYPTVPGGQGEKRSGGRAGLAAVAVVAALAVVAVVGWLALRPGDTSGPTVPIAERTSEGVPSPSPSPSPSPTPSAVPTTGLTTTKLPGVRATLYEHPTDPMTLIYYEVEDTAKNTWINYPRNSRTGSFTKSTKYWQQSISPDGTLSAGRNKNYTDDDFHGIDIVTRATGKVRTVKTVKSPLTYEYAEWTRDGGRLLLSIRNPGGSTWTTKGFVVIDIATGKARVKQINDPAIKEGRFYWSGDETMVATYFQSGKKSGVRFYDLDGEIVRTLDHVGTPYNTSSGLFSPSGESIVTDCPDATSKVCVWDATSGTETTRFGSDCSKVLGWWDTAHVFCWTTPSSGKASVIVVDLDGATVRTLLDTSQADLLGPFYVRAGTG</sequence>
<evidence type="ECO:0000256" key="2">
    <source>
        <dbReference type="ARBA" id="ARBA00022741"/>
    </source>
</evidence>
<dbReference type="Gene3D" id="3.30.200.20">
    <property type="entry name" value="Phosphorylase Kinase, domain 1"/>
    <property type="match status" value="1"/>
</dbReference>
<dbReference type="Gene3D" id="1.10.510.10">
    <property type="entry name" value="Transferase(Phosphotransferase) domain 1"/>
    <property type="match status" value="1"/>
</dbReference>
<keyword evidence="9" id="KW-1185">Reference proteome</keyword>
<protein>
    <submittedName>
        <fullName evidence="8">Serine/threonine-protein kinase</fullName>
        <ecNumber evidence="8">2.7.11.1</ecNumber>
    </submittedName>
</protein>
<evidence type="ECO:0000313" key="9">
    <source>
        <dbReference type="Proteomes" id="UP001551675"/>
    </source>
</evidence>
<evidence type="ECO:0000313" key="8">
    <source>
        <dbReference type="EMBL" id="MEV0967190.1"/>
    </source>
</evidence>
<keyword evidence="6" id="KW-1133">Transmembrane helix</keyword>
<feature type="compositionally biased region" description="Pro residues" evidence="5">
    <location>
        <begin position="420"/>
        <end position="432"/>
    </location>
</feature>
<feature type="domain" description="Protein kinase" evidence="7">
    <location>
        <begin position="20"/>
        <end position="273"/>
    </location>
</feature>
<dbReference type="InterPro" id="IPR000719">
    <property type="entry name" value="Prot_kinase_dom"/>
</dbReference>
<dbReference type="CDD" id="cd14014">
    <property type="entry name" value="STKc_PknB_like"/>
    <property type="match status" value="1"/>
</dbReference>
<keyword evidence="6" id="KW-0812">Transmembrane</keyword>